<evidence type="ECO:0000313" key="2">
    <source>
        <dbReference type="Proteomes" id="UP001281147"/>
    </source>
</evidence>
<protein>
    <submittedName>
        <fullName evidence="1">Uncharacterized protein</fullName>
    </submittedName>
</protein>
<accession>A0ACC3MF55</accession>
<dbReference type="Proteomes" id="UP001281147">
    <property type="component" value="Unassembled WGS sequence"/>
</dbReference>
<comment type="caution">
    <text evidence="1">The sequence shown here is derived from an EMBL/GenBank/DDBJ whole genome shotgun (WGS) entry which is preliminary data.</text>
</comment>
<keyword evidence="2" id="KW-1185">Reference proteome</keyword>
<reference evidence="1" key="1">
    <citation type="submission" date="2023-07" db="EMBL/GenBank/DDBJ databases">
        <title>Black Yeasts Isolated from many extreme environments.</title>
        <authorList>
            <person name="Coleine C."/>
            <person name="Stajich J.E."/>
            <person name="Selbmann L."/>
        </authorList>
    </citation>
    <scope>NUCLEOTIDE SEQUENCE</scope>
    <source>
        <strain evidence="1">CCFEE 5714</strain>
    </source>
</reference>
<organism evidence="1 2">
    <name type="scientific">Vermiconidia calcicola</name>
    <dbReference type="NCBI Taxonomy" id="1690605"/>
    <lineage>
        <taxon>Eukaryota</taxon>
        <taxon>Fungi</taxon>
        <taxon>Dikarya</taxon>
        <taxon>Ascomycota</taxon>
        <taxon>Pezizomycotina</taxon>
        <taxon>Dothideomycetes</taxon>
        <taxon>Dothideomycetidae</taxon>
        <taxon>Mycosphaerellales</taxon>
        <taxon>Extremaceae</taxon>
        <taxon>Vermiconidia</taxon>
    </lineage>
</organism>
<sequence length="341" mass="37660">MVTPLASGARINIIQRLPAELQLCVLDNLTYIDAIRLSQASKYFQSRVDPHKWPTAEKASSIYKAQFWDQHNSPYYVNRHEQYKTRKIKVKTDGYACFGCFSVLDMSAFSQSQTTRHGAKGSGASKHVGYNRLCIECGQLQGAYKLGTFLKSVTYRARALSHGGEIRVQNSTDLVVCPACEDVCEYIVTSPPEICKDCEAVQAHIDKSDDGMETLQRRVNGLLTIECKGCGECCNIRASRKRKFCAGCWEGICGRCFAFVARGSSCLQCKTLGNTPRPEEGVPAAFTPRPHSEGESEADVAKGGVRSVSEMGECVDVEAFAFLQSFSFEDGVQGRSRRSSY</sequence>
<proteinExistence type="predicted"/>
<gene>
    <name evidence="1" type="ORF">LTR37_019609</name>
</gene>
<dbReference type="EMBL" id="JAUTXU010000309">
    <property type="protein sequence ID" value="KAK3686628.1"/>
    <property type="molecule type" value="Genomic_DNA"/>
</dbReference>
<name>A0ACC3MF55_9PEZI</name>
<evidence type="ECO:0000313" key="1">
    <source>
        <dbReference type="EMBL" id="KAK3686628.1"/>
    </source>
</evidence>